<evidence type="ECO:0000313" key="4">
    <source>
        <dbReference type="EMBL" id="KAK0712531.1"/>
    </source>
</evidence>
<comment type="caution">
    <text evidence="4">The sequence shown here is derived from an EMBL/GenBank/DDBJ whole genome shotgun (WGS) entry which is preliminary data.</text>
</comment>
<evidence type="ECO:0008006" key="6">
    <source>
        <dbReference type="Google" id="ProtNLM"/>
    </source>
</evidence>
<dbReference type="Pfam" id="PF24883">
    <property type="entry name" value="NPHP3_N"/>
    <property type="match status" value="1"/>
</dbReference>
<evidence type="ECO:0000256" key="1">
    <source>
        <dbReference type="ARBA" id="ARBA00022737"/>
    </source>
</evidence>
<dbReference type="Gene3D" id="3.40.50.300">
    <property type="entry name" value="P-loop containing nucleotide triphosphate hydrolases"/>
    <property type="match status" value="1"/>
</dbReference>
<dbReference type="InterPro" id="IPR056884">
    <property type="entry name" value="NPHP3-like_N"/>
</dbReference>
<dbReference type="Pfam" id="PF17100">
    <property type="entry name" value="NACHT_N"/>
    <property type="match status" value="1"/>
</dbReference>
<accession>A0AA40AAY3</accession>
<name>A0AA40AAY3_9PEZI</name>
<dbReference type="EMBL" id="JAUIRO010000005">
    <property type="protein sequence ID" value="KAK0712531.1"/>
    <property type="molecule type" value="Genomic_DNA"/>
</dbReference>
<dbReference type="GeneID" id="85328833"/>
<keyword evidence="1" id="KW-0677">Repeat</keyword>
<sequence>MEKAGTVSDVLKAVGDIIQSTLSASVPQAGAAWMGVSILLKGLSNAAGESAANREGILYVGSRFGWYRQLFSILDSLAGGQLGELRQQLEAMAIDLFAKIFTYQMSSVGDYFRSQLSVTICNAFRARDWARDLGAIKDCEEGLRECLKQYDNRTEIKHLSDLARTAFSLEAGMTRQLAELGEIRRVQAELLAVQRAGAEKKELDEAYKLIGKFKVSGLSYEEFMDRNPDPAEGTCGWFLKDDRVLDWEKGGKKLLLVKAMPGQGKSVLARALVKKWRNGGQATVCHFFKDTNLIQKRADMALCAILHQILTKDPSLALKVKNEINQGGEGLPGSMTDLWNLLEVVTLLVKEPIICIFDALDECDDEHPQMLLDRLSTFCNAEETRNPKLKILATTRPIDRIINKFRNVPNIGLNPNDSTILASEIESVIKMRVGTMAKEKGWSNELRIRIEESLRGTGTPQNTYLWLRLIFELLDKEPALPDEDWLTLITELPPTVNGAYEKLLRSVDAKRKFYVRELLSIMICAATPLTAEEVNIALRVASGTMN</sequence>
<dbReference type="Proteomes" id="UP001172101">
    <property type="component" value="Unassembled WGS sequence"/>
</dbReference>
<proteinExistence type="predicted"/>
<dbReference type="SUPFAM" id="SSF52540">
    <property type="entry name" value="P-loop containing nucleoside triphosphate hydrolases"/>
    <property type="match status" value="1"/>
</dbReference>
<feature type="domain" description="Nephrocystin 3-like N-terminal" evidence="3">
    <location>
        <begin position="233"/>
        <end position="396"/>
    </location>
</feature>
<gene>
    <name evidence="4" type="ORF">B0T26DRAFT_752758</name>
</gene>
<evidence type="ECO:0000259" key="3">
    <source>
        <dbReference type="Pfam" id="PF24883"/>
    </source>
</evidence>
<reference evidence="4" key="1">
    <citation type="submission" date="2023-06" db="EMBL/GenBank/DDBJ databases">
        <title>Genome-scale phylogeny and comparative genomics of the fungal order Sordariales.</title>
        <authorList>
            <consortium name="Lawrence Berkeley National Laboratory"/>
            <person name="Hensen N."/>
            <person name="Bonometti L."/>
            <person name="Westerberg I."/>
            <person name="Brannstrom I.O."/>
            <person name="Guillou S."/>
            <person name="Cros-Aarteil S."/>
            <person name="Calhoun S."/>
            <person name="Haridas S."/>
            <person name="Kuo A."/>
            <person name="Mondo S."/>
            <person name="Pangilinan J."/>
            <person name="Riley R."/>
            <person name="LaButti K."/>
            <person name="Andreopoulos B."/>
            <person name="Lipzen A."/>
            <person name="Chen C."/>
            <person name="Yanf M."/>
            <person name="Daum C."/>
            <person name="Ng V."/>
            <person name="Clum A."/>
            <person name="Steindorff A."/>
            <person name="Ohm R."/>
            <person name="Martin F."/>
            <person name="Silar P."/>
            <person name="Natvig D."/>
            <person name="Lalanne C."/>
            <person name="Gautier V."/>
            <person name="Ament-velasquez S.L."/>
            <person name="Kruys A."/>
            <person name="Hutchinson M.I."/>
            <person name="Powell A.J."/>
            <person name="Barry K."/>
            <person name="Miller A.N."/>
            <person name="Grigoriev I.V."/>
            <person name="Debuchy R."/>
            <person name="Gladieux P."/>
            <person name="Thoren M.H."/>
            <person name="Johannesson H."/>
        </authorList>
    </citation>
    <scope>NUCLEOTIDE SEQUENCE</scope>
    <source>
        <strain evidence="4">SMH2392-1A</strain>
    </source>
</reference>
<keyword evidence="5" id="KW-1185">Reference proteome</keyword>
<evidence type="ECO:0000259" key="2">
    <source>
        <dbReference type="Pfam" id="PF17100"/>
    </source>
</evidence>
<dbReference type="InterPro" id="IPR031359">
    <property type="entry name" value="NACHT_N"/>
</dbReference>
<dbReference type="RefSeq" id="XP_060293854.1">
    <property type="nucleotide sequence ID" value="XM_060445563.1"/>
</dbReference>
<organism evidence="4 5">
    <name type="scientific">Lasiosphaeria miniovina</name>
    <dbReference type="NCBI Taxonomy" id="1954250"/>
    <lineage>
        <taxon>Eukaryota</taxon>
        <taxon>Fungi</taxon>
        <taxon>Dikarya</taxon>
        <taxon>Ascomycota</taxon>
        <taxon>Pezizomycotina</taxon>
        <taxon>Sordariomycetes</taxon>
        <taxon>Sordariomycetidae</taxon>
        <taxon>Sordariales</taxon>
        <taxon>Lasiosphaeriaceae</taxon>
        <taxon>Lasiosphaeria</taxon>
    </lineage>
</organism>
<feature type="domain" description="NWD NACHT-NTPase N-terminal" evidence="2">
    <location>
        <begin position="3"/>
        <end position="144"/>
    </location>
</feature>
<dbReference type="PANTHER" id="PTHR10039">
    <property type="entry name" value="AMELOGENIN"/>
    <property type="match status" value="1"/>
</dbReference>
<dbReference type="InterPro" id="IPR027417">
    <property type="entry name" value="P-loop_NTPase"/>
</dbReference>
<protein>
    <recommendedName>
        <fullName evidence="6">NACHT domain-containing protein</fullName>
    </recommendedName>
</protein>
<evidence type="ECO:0000313" key="5">
    <source>
        <dbReference type="Proteomes" id="UP001172101"/>
    </source>
</evidence>
<dbReference type="AlphaFoldDB" id="A0AA40AAY3"/>